<dbReference type="Proteomes" id="UP000467840">
    <property type="component" value="Chromosome 8"/>
</dbReference>
<comment type="caution">
    <text evidence="2">The sequence shown here is derived from an EMBL/GenBank/DDBJ whole genome shotgun (WGS) entry which is preliminary data.</text>
</comment>
<comment type="similarity">
    <text evidence="1">Belongs to the short-chain dehydrogenases/reductases (SDR) family.</text>
</comment>
<dbReference type="InterPro" id="IPR036291">
    <property type="entry name" value="NAD(P)-bd_dom_sf"/>
</dbReference>
<name>A0A6A6KMH1_HEVBR</name>
<sequence>MKCFSSLAAIAKRLEGKVALITGAASRIGESTARLFARHGANVVDGGYSTTSVAFGETVKEFLRLERPN</sequence>
<dbReference type="AlphaFoldDB" id="A0A6A6KMH1"/>
<reference evidence="2 3" key="1">
    <citation type="journal article" date="2020" name="Mol. Plant">
        <title>The Chromosome-Based Rubber Tree Genome Provides New Insights into Spurge Genome Evolution and Rubber Biosynthesis.</title>
        <authorList>
            <person name="Liu J."/>
            <person name="Shi C."/>
            <person name="Shi C.C."/>
            <person name="Li W."/>
            <person name="Zhang Q.J."/>
            <person name="Zhang Y."/>
            <person name="Li K."/>
            <person name="Lu H.F."/>
            <person name="Shi C."/>
            <person name="Zhu S.T."/>
            <person name="Xiao Z.Y."/>
            <person name="Nan H."/>
            <person name="Yue Y."/>
            <person name="Zhu X.G."/>
            <person name="Wu Y."/>
            <person name="Hong X.N."/>
            <person name="Fan G.Y."/>
            <person name="Tong Y."/>
            <person name="Zhang D."/>
            <person name="Mao C.L."/>
            <person name="Liu Y.L."/>
            <person name="Hao S.J."/>
            <person name="Liu W.Q."/>
            <person name="Lv M.Q."/>
            <person name="Zhang H.B."/>
            <person name="Liu Y."/>
            <person name="Hu-Tang G.R."/>
            <person name="Wang J.P."/>
            <person name="Wang J.H."/>
            <person name="Sun Y.H."/>
            <person name="Ni S.B."/>
            <person name="Chen W.B."/>
            <person name="Zhang X.C."/>
            <person name="Jiao Y.N."/>
            <person name="Eichler E.E."/>
            <person name="Li G.H."/>
            <person name="Liu X."/>
            <person name="Gao L.Z."/>
        </authorList>
    </citation>
    <scope>NUCLEOTIDE SEQUENCE [LARGE SCALE GENOMIC DNA]</scope>
    <source>
        <strain evidence="3">cv. GT1</strain>
        <tissue evidence="2">Leaf</tissue>
    </source>
</reference>
<evidence type="ECO:0000313" key="2">
    <source>
        <dbReference type="EMBL" id="KAF2289674.1"/>
    </source>
</evidence>
<dbReference type="SUPFAM" id="SSF51735">
    <property type="entry name" value="NAD(P)-binding Rossmann-fold domains"/>
    <property type="match status" value="1"/>
</dbReference>
<dbReference type="EMBL" id="JAAGAX010000016">
    <property type="protein sequence ID" value="KAF2289674.1"/>
    <property type="molecule type" value="Genomic_DNA"/>
</dbReference>
<protein>
    <submittedName>
        <fullName evidence="2">Uncharacterized protein</fullName>
    </submittedName>
</protein>
<gene>
    <name evidence="2" type="ORF">GH714_037877</name>
</gene>
<dbReference type="PANTHER" id="PTHR42820:SF1">
    <property type="entry name" value="SHORT-CHAIN DEHYDROGENASE_REDUCTASE FAMILY PROTEIN"/>
    <property type="match status" value="1"/>
</dbReference>
<proteinExistence type="inferred from homology"/>
<organism evidence="2 3">
    <name type="scientific">Hevea brasiliensis</name>
    <name type="common">Para rubber tree</name>
    <name type="synonym">Siphonia brasiliensis</name>
    <dbReference type="NCBI Taxonomy" id="3981"/>
    <lineage>
        <taxon>Eukaryota</taxon>
        <taxon>Viridiplantae</taxon>
        <taxon>Streptophyta</taxon>
        <taxon>Embryophyta</taxon>
        <taxon>Tracheophyta</taxon>
        <taxon>Spermatophyta</taxon>
        <taxon>Magnoliopsida</taxon>
        <taxon>eudicotyledons</taxon>
        <taxon>Gunneridae</taxon>
        <taxon>Pentapetalae</taxon>
        <taxon>rosids</taxon>
        <taxon>fabids</taxon>
        <taxon>Malpighiales</taxon>
        <taxon>Euphorbiaceae</taxon>
        <taxon>Crotonoideae</taxon>
        <taxon>Micrandreae</taxon>
        <taxon>Hevea</taxon>
    </lineage>
</organism>
<accession>A0A6A6KMH1</accession>
<evidence type="ECO:0000313" key="3">
    <source>
        <dbReference type="Proteomes" id="UP000467840"/>
    </source>
</evidence>
<keyword evidence="3" id="KW-1185">Reference proteome</keyword>
<dbReference type="Gene3D" id="3.40.50.720">
    <property type="entry name" value="NAD(P)-binding Rossmann-like Domain"/>
    <property type="match status" value="1"/>
</dbReference>
<evidence type="ECO:0000256" key="1">
    <source>
        <dbReference type="ARBA" id="ARBA00006484"/>
    </source>
</evidence>
<dbReference type="PANTHER" id="PTHR42820">
    <property type="entry name" value="SHORT-CHAIN DEHYDROGENASE REDUCTASE"/>
    <property type="match status" value="1"/>
</dbReference>